<dbReference type="AlphaFoldDB" id="A0A0M3KDZ5"/>
<dbReference type="PANTHER" id="PTHR23505:SF79">
    <property type="entry name" value="PROTEIN SPINSTER"/>
    <property type="match status" value="1"/>
</dbReference>
<keyword evidence="3 8" id="KW-0812">Transmembrane</keyword>
<keyword evidence="2" id="KW-0813">Transport</keyword>
<dbReference type="Pfam" id="PF07690">
    <property type="entry name" value="MFS_1"/>
    <property type="match status" value="1"/>
</dbReference>
<dbReference type="PANTHER" id="PTHR23505">
    <property type="entry name" value="SPINSTER"/>
    <property type="match status" value="1"/>
</dbReference>
<gene>
    <name evidence="10" type="ORF">ASIM_LOCUS18593</name>
</gene>
<feature type="transmembrane region" description="Helical" evidence="8">
    <location>
        <begin position="129"/>
        <end position="147"/>
    </location>
</feature>
<evidence type="ECO:0000256" key="2">
    <source>
        <dbReference type="ARBA" id="ARBA00022448"/>
    </source>
</evidence>
<dbReference type="WBParaSite" id="ASIM_0001920001-mRNA-1">
    <property type="protein sequence ID" value="ASIM_0001920001-mRNA-1"/>
    <property type="gene ID" value="ASIM_0001920001"/>
</dbReference>
<organism evidence="12">
    <name type="scientific">Anisakis simplex</name>
    <name type="common">Herring worm</name>
    <dbReference type="NCBI Taxonomy" id="6269"/>
    <lineage>
        <taxon>Eukaryota</taxon>
        <taxon>Metazoa</taxon>
        <taxon>Ecdysozoa</taxon>
        <taxon>Nematoda</taxon>
        <taxon>Chromadorea</taxon>
        <taxon>Rhabditida</taxon>
        <taxon>Spirurina</taxon>
        <taxon>Ascaridomorpha</taxon>
        <taxon>Ascaridoidea</taxon>
        <taxon>Anisakidae</taxon>
        <taxon>Anisakis</taxon>
        <taxon>Anisakis simplex complex</taxon>
    </lineage>
</organism>
<feature type="transmembrane region" description="Helical" evidence="8">
    <location>
        <begin position="102"/>
        <end position="122"/>
    </location>
</feature>
<dbReference type="InterPro" id="IPR044770">
    <property type="entry name" value="MFS_spinster-like"/>
</dbReference>
<evidence type="ECO:0000256" key="6">
    <source>
        <dbReference type="ARBA" id="ARBA00024338"/>
    </source>
</evidence>
<proteinExistence type="inferred from homology"/>
<feature type="transmembrane region" description="Helical" evidence="8">
    <location>
        <begin position="190"/>
        <end position="209"/>
    </location>
</feature>
<evidence type="ECO:0000313" key="12">
    <source>
        <dbReference type="WBParaSite" id="ASIM_0001920001-mRNA-1"/>
    </source>
</evidence>
<evidence type="ECO:0000256" key="4">
    <source>
        <dbReference type="ARBA" id="ARBA00022989"/>
    </source>
</evidence>
<reference evidence="12" key="1">
    <citation type="submission" date="2017-02" db="UniProtKB">
        <authorList>
            <consortium name="WormBaseParasite"/>
        </authorList>
    </citation>
    <scope>IDENTIFICATION</scope>
</reference>
<feature type="transmembrane region" description="Helical" evidence="8">
    <location>
        <begin position="57"/>
        <end position="77"/>
    </location>
</feature>
<evidence type="ECO:0000256" key="1">
    <source>
        <dbReference type="ARBA" id="ARBA00004141"/>
    </source>
</evidence>
<feature type="region of interest" description="Disordered" evidence="7">
    <location>
        <begin position="1"/>
        <end position="53"/>
    </location>
</feature>
<reference evidence="10 11" key="2">
    <citation type="submission" date="2018-11" db="EMBL/GenBank/DDBJ databases">
        <authorList>
            <consortium name="Pathogen Informatics"/>
        </authorList>
    </citation>
    <scope>NUCLEOTIDE SEQUENCE [LARGE SCALE GENOMIC DNA]</scope>
</reference>
<evidence type="ECO:0000313" key="11">
    <source>
        <dbReference type="Proteomes" id="UP000267096"/>
    </source>
</evidence>
<dbReference type="PROSITE" id="PS50850">
    <property type="entry name" value="MFS"/>
    <property type="match status" value="1"/>
</dbReference>
<keyword evidence="5 8" id="KW-0472">Membrane</keyword>
<evidence type="ECO:0000256" key="5">
    <source>
        <dbReference type="ARBA" id="ARBA00023136"/>
    </source>
</evidence>
<dbReference type="SUPFAM" id="SSF103473">
    <property type="entry name" value="MFS general substrate transporter"/>
    <property type="match status" value="1"/>
</dbReference>
<dbReference type="Proteomes" id="UP000267096">
    <property type="component" value="Unassembled WGS sequence"/>
</dbReference>
<feature type="transmembrane region" description="Helical" evidence="8">
    <location>
        <begin position="221"/>
        <end position="241"/>
    </location>
</feature>
<dbReference type="InterPro" id="IPR020846">
    <property type="entry name" value="MFS_dom"/>
</dbReference>
<dbReference type="InterPro" id="IPR036259">
    <property type="entry name" value="MFS_trans_sf"/>
</dbReference>
<keyword evidence="4 8" id="KW-1133">Transmembrane helix</keyword>
<evidence type="ECO:0000256" key="3">
    <source>
        <dbReference type="ARBA" id="ARBA00022692"/>
    </source>
</evidence>
<sequence>MKDDRQSNPNDFADPFQMDPIKFYPETDSASDIIKQRPSSSDSDSTQRMQSKQTPPIGFRGYVCILVLFLINLLNYMDRYTVAGVLTSIQHFFDINDAQAGLLQTIFIVFFMVFAPLCGFLGDRYNRKWIMTAGIAVWVIAVFASSFVPANMFVLFVILRGIVGVGEASYSTIAPTIIADMFVSSVRSRVLMFFYFAIPVGSGVGYMVGSTLASAFGGWEWGVRFTPILGVVCLILIIFIIEEPKRGQAELAINQKSETSLVSTSYLKDMSALCKIPTYVSSVFAYTAVVFVTGTLSWWGPTAISHSFAIRENKNSTSELSNSEKD</sequence>
<name>A0A0M3KDZ5_ANISI</name>
<dbReference type="OrthoDB" id="6770063at2759"/>
<keyword evidence="11" id="KW-1185">Reference proteome</keyword>
<feature type="transmembrane region" description="Helical" evidence="8">
    <location>
        <begin position="276"/>
        <end position="299"/>
    </location>
</feature>
<feature type="compositionally biased region" description="Polar residues" evidence="7">
    <location>
        <begin position="37"/>
        <end position="53"/>
    </location>
</feature>
<evidence type="ECO:0000256" key="7">
    <source>
        <dbReference type="SAM" id="MobiDB-lite"/>
    </source>
</evidence>
<accession>A0A0M3KDZ5</accession>
<evidence type="ECO:0000313" key="10">
    <source>
        <dbReference type="EMBL" id="VDK65437.1"/>
    </source>
</evidence>
<protein>
    <submittedName>
        <fullName evidence="12">MFS domain-containing protein</fullName>
    </submittedName>
</protein>
<comment type="similarity">
    <text evidence="6">Belongs to the major facilitator superfamily. Spinster (TC 2.A.1.49) family.</text>
</comment>
<feature type="transmembrane region" description="Helical" evidence="8">
    <location>
        <begin position="153"/>
        <end position="178"/>
    </location>
</feature>
<dbReference type="EMBL" id="UYRR01035754">
    <property type="protein sequence ID" value="VDK65437.1"/>
    <property type="molecule type" value="Genomic_DNA"/>
</dbReference>
<dbReference type="Gene3D" id="1.20.1250.20">
    <property type="entry name" value="MFS general substrate transporter like domains"/>
    <property type="match status" value="1"/>
</dbReference>
<comment type="subcellular location">
    <subcellularLocation>
        <location evidence="1">Membrane</location>
        <topology evidence="1">Multi-pass membrane protein</topology>
    </subcellularLocation>
</comment>
<evidence type="ECO:0000256" key="8">
    <source>
        <dbReference type="SAM" id="Phobius"/>
    </source>
</evidence>
<evidence type="ECO:0000259" key="9">
    <source>
        <dbReference type="PROSITE" id="PS50850"/>
    </source>
</evidence>
<dbReference type="GO" id="GO:0022857">
    <property type="term" value="F:transmembrane transporter activity"/>
    <property type="evidence" value="ECO:0007669"/>
    <property type="project" value="InterPro"/>
</dbReference>
<dbReference type="CDD" id="cd17328">
    <property type="entry name" value="MFS_spinster_like"/>
    <property type="match status" value="1"/>
</dbReference>
<dbReference type="InterPro" id="IPR011701">
    <property type="entry name" value="MFS"/>
</dbReference>
<feature type="domain" description="Major facilitator superfamily (MFS) profile" evidence="9">
    <location>
        <begin position="64"/>
        <end position="326"/>
    </location>
</feature>
<dbReference type="GO" id="GO:0016020">
    <property type="term" value="C:membrane"/>
    <property type="evidence" value="ECO:0007669"/>
    <property type="project" value="UniProtKB-SubCell"/>
</dbReference>